<accession>A0A6C0J7S9</accession>
<dbReference type="AlphaFoldDB" id="A0A6C0J7S9"/>
<name>A0A6C0J7S9_9ZZZZ</name>
<protein>
    <submittedName>
        <fullName evidence="1">Uncharacterized protein</fullName>
    </submittedName>
</protein>
<evidence type="ECO:0000313" key="1">
    <source>
        <dbReference type="EMBL" id="QHU00930.1"/>
    </source>
</evidence>
<sequence length="221" mass="25923">MSSVRIDNLDYNTNVVHDVNKNIIVESFLSGKIPEITDLKERLEILLVKCFSFTSKRCNYDELTGRYSSEDDMLWSVLKGSDAISNHHCAGSILHNKSSKGYLKYLEIMFWNKYKVITTHTLKKRDINILRSNGIKDKGHIENPAMRWSKTHNEFIIKVSMENNTLEKHIVLRKIIELNPEIEIEVSLPIINDLPDWVNKEYLEWKKFIHLNSKHIKIIEE</sequence>
<organism evidence="1">
    <name type="scientific">viral metagenome</name>
    <dbReference type="NCBI Taxonomy" id="1070528"/>
    <lineage>
        <taxon>unclassified sequences</taxon>
        <taxon>metagenomes</taxon>
        <taxon>organismal metagenomes</taxon>
    </lineage>
</organism>
<reference evidence="1" key="1">
    <citation type="journal article" date="2020" name="Nature">
        <title>Giant virus diversity and host interactions through global metagenomics.</title>
        <authorList>
            <person name="Schulz F."/>
            <person name="Roux S."/>
            <person name="Paez-Espino D."/>
            <person name="Jungbluth S."/>
            <person name="Walsh D.A."/>
            <person name="Denef V.J."/>
            <person name="McMahon K.D."/>
            <person name="Konstantinidis K.T."/>
            <person name="Eloe-Fadrosh E.A."/>
            <person name="Kyrpides N.C."/>
            <person name="Woyke T."/>
        </authorList>
    </citation>
    <scope>NUCLEOTIDE SEQUENCE</scope>
    <source>
        <strain evidence="1">GVMAG-M-3300025860-20</strain>
    </source>
</reference>
<proteinExistence type="predicted"/>
<dbReference type="EMBL" id="MN740331">
    <property type="protein sequence ID" value="QHU00930.1"/>
    <property type="molecule type" value="Genomic_DNA"/>
</dbReference>